<gene>
    <name evidence="12" type="ORF">PV09_07683</name>
</gene>
<evidence type="ECO:0000256" key="2">
    <source>
        <dbReference type="ARBA" id="ARBA00004496"/>
    </source>
</evidence>
<dbReference type="OrthoDB" id="21470at2759"/>
<dbReference type="GO" id="GO:0005634">
    <property type="term" value="C:nucleus"/>
    <property type="evidence" value="ECO:0007669"/>
    <property type="project" value="UniProtKB-SubCell"/>
</dbReference>
<dbReference type="PANTHER" id="PTHR14195">
    <property type="entry name" value="G PATCH DOMAIN CONTAINING PROTEIN 2"/>
    <property type="match status" value="1"/>
</dbReference>
<feature type="domain" description="R3H" evidence="11">
    <location>
        <begin position="539"/>
        <end position="601"/>
    </location>
</feature>
<keyword evidence="8" id="KW-0539">Nucleus</keyword>
<evidence type="ECO:0000256" key="5">
    <source>
        <dbReference type="ARBA" id="ARBA00022490"/>
    </source>
</evidence>
<dbReference type="CDD" id="cd02646">
    <property type="entry name" value="R3H_G-patch"/>
    <property type="match status" value="1"/>
</dbReference>
<feature type="compositionally biased region" description="Basic residues" evidence="9">
    <location>
        <begin position="1"/>
        <end position="13"/>
    </location>
</feature>
<dbReference type="InParanoid" id="A0A0D2AP97"/>
<evidence type="ECO:0000256" key="8">
    <source>
        <dbReference type="ARBA" id="ARBA00023242"/>
    </source>
</evidence>
<dbReference type="PROSITE" id="PS50174">
    <property type="entry name" value="G_PATCH"/>
    <property type="match status" value="1"/>
</dbReference>
<dbReference type="GO" id="GO:0005737">
    <property type="term" value="C:cytoplasm"/>
    <property type="evidence" value="ECO:0007669"/>
    <property type="project" value="UniProtKB-SubCell"/>
</dbReference>
<comment type="similarity">
    <text evidence="3">Belongs to the SQS1 family.</text>
</comment>
<feature type="region of interest" description="Disordered" evidence="9">
    <location>
        <begin position="330"/>
        <end position="391"/>
    </location>
</feature>
<dbReference type="Pfam" id="PF01585">
    <property type="entry name" value="G-patch"/>
    <property type="match status" value="1"/>
</dbReference>
<keyword evidence="7" id="KW-0508">mRNA splicing</keyword>
<dbReference type="InterPro" id="IPR051189">
    <property type="entry name" value="Splicing_assoc_domain"/>
</dbReference>
<dbReference type="HOGENOM" id="CLU_007254_1_0_1"/>
<feature type="compositionally biased region" description="Polar residues" evidence="9">
    <location>
        <begin position="28"/>
        <end position="41"/>
    </location>
</feature>
<evidence type="ECO:0000259" key="11">
    <source>
        <dbReference type="PROSITE" id="PS51061"/>
    </source>
</evidence>
<dbReference type="GeneID" id="27315656"/>
<dbReference type="InterPro" id="IPR034082">
    <property type="entry name" value="R3H_G-patch"/>
</dbReference>
<evidence type="ECO:0000256" key="7">
    <source>
        <dbReference type="ARBA" id="ARBA00023187"/>
    </source>
</evidence>
<accession>A0A0D2AP97</accession>
<reference evidence="12 13" key="1">
    <citation type="submission" date="2015-01" db="EMBL/GenBank/DDBJ databases">
        <title>The Genome Sequence of Ochroconis gallopava CBS43764.</title>
        <authorList>
            <consortium name="The Broad Institute Genomics Platform"/>
            <person name="Cuomo C."/>
            <person name="de Hoog S."/>
            <person name="Gorbushina A."/>
            <person name="Stielow B."/>
            <person name="Teixiera M."/>
            <person name="Abouelleil A."/>
            <person name="Chapman S.B."/>
            <person name="Priest M."/>
            <person name="Young S.K."/>
            <person name="Wortman J."/>
            <person name="Nusbaum C."/>
            <person name="Birren B."/>
        </authorList>
    </citation>
    <scope>NUCLEOTIDE SEQUENCE [LARGE SCALE GENOMIC DNA]</scope>
    <source>
        <strain evidence="12 13">CBS 43764</strain>
    </source>
</reference>
<dbReference type="GO" id="GO:0003676">
    <property type="term" value="F:nucleic acid binding"/>
    <property type="evidence" value="ECO:0007669"/>
    <property type="project" value="UniProtKB-UniRule"/>
</dbReference>
<dbReference type="InterPro" id="IPR001374">
    <property type="entry name" value="R3H_dom"/>
</dbReference>
<dbReference type="GO" id="GO:0006397">
    <property type="term" value="P:mRNA processing"/>
    <property type="evidence" value="ECO:0007669"/>
    <property type="project" value="UniProtKB-KW"/>
</dbReference>
<comment type="subcellular location">
    <subcellularLocation>
        <location evidence="2">Cytoplasm</location>
    </subcellularLocation>
    <subcellularLocation>
        <location evidence="1">Nucleus</location>
    </subcellularLocation>
</comment>
<dbReference type="Gene3D" id="3.30.1370.50">
    <property type="entry name" value="R3H-like domain"/>
    <property type="match status" value="1"/>
</dbReference>
<protein>
    <recommendedName>
        <fullName evidence="4">Protein SQS1</fullName>
    </recommendedName>
</protein>
<dbReference type="PROSITE" id="PS51061">
    <property type="entry name" value="R3H"/>
    <property type="match status" value="1"/>
</dbReference>
<organism evidence="12 13">
    <name type="scientific">Verruconis gallopava</name>
    <dbReference type="NCBI Taxonomy" id="253628"/>
    <lineage>
        <taxon>Eukaryota</taxon>
        <taxon>Fungi</taxon>
        <taxon>Dikarya</taxon>
        <taxon>Ascomycota</taxon>
        <taxon>Pezizomycotina</taxon>
        <taxon>Dothideomycetes</taxon>
        <taxon>Pleosporomycetidae</taxon>
        <taxon>Venturiales</taxon>
        <taxon>Sympoventuriaceae</taxon>
        <taxon>Verruconis</taxon>
    </lineage>
</organism>
<proteinExistence type="inferred from homology"/>
<dbReference type="EMBL" id="KN847559">
    <property type="protein sequence ID" value="KIW00944.1"/>
    <property type="molecule type" value="Genomic_DNA"/>
</dbReference>
<dbReference type="STRING" id="253628.A0A0D2AP97"/>
<dbReference type="AlphaFoldDB" id="A0A0D2AP97"/>
<dbReference type="GO" id="GO:0008380">
    <property type="term" value="P:RNA splicing"/>
    <property type="evidence" value="ECO:0007669"/>
    <property type="project" value="UniProtKB-KW"/>
</dbReference>
<dbReference type="SMART" id="SM00443">
    <property type="entry name" value="G_patch"/>
    <property type="match status" value="1"/>
</dbReference>
<dbReference type="RefSeq" id="XP_016210813.1">
    <property type="nucleotide sequence ID" value="XM_016361487.1"/>
</dbReference>
<dbReference type="Proteomes" id="UP000053259">
    <property type="component" value="Unassembled WGS sequence"/>
</dbReference>
<dbReference type="InterPro" id="IPR000467">
    <property type="entry name" value="G_patch_dom"/>
</dbReference>
<evidence type="ECO:0000256" key="3">
    <source>
        <dbReference type="ARBA" id="ARBA00010306"/>
    </source>
</evidence>
<evidence type="ECO:0000256" key="6">
    <source>
        <dbReference type="ARBA" id="ARBA00022664"/>
    </source>
</evidence>
<evidence type="ECO:0000256" key="1">
    <source>
        <dbReference type="ARBA" id="ARBA00004123"/>
    </source>
</evidence>
<dbReference type="VEuPathDB" id="FungiDB:PV09_07683"/>
<sequence length="708" mass="79443">MSKKKPLRAKQRQPKPTWKPSRDPRQPALSSTGGPSQSSKAHFSLQDEARFTGGNQSFWTIDAKLRNRAVRFVSAGLHSTIEKDQRSSSEPPMEKDVKTDNMIAFTLDYDHATETASLQAVSTNTQSEHPQVMEMSEAKVMSSPREPSLTSSLRDSDSFIIDTEGDKQATPVLQRPRIRSISSARSDSSDEVLFHGRSVQARTINDPVPNTSEAIKITENHNSWDNTSVEWVHRSKPGVGWSNAKMLTHARQPTQFLTFRIEKQQNISPSSIGKSAGDDYLENIQEYEPDLLLSSTFAHYDINTGLEDSDQVQREFQSLSVSGSNRAWNNRREMPIQTSSSYSGVEEMADAAGEKVSSGSEVRSSIGEESDKMSDGSSVDEQSEDRQDFSAYPTEDETLAMLLSKQEELGLGSDELFLFSEDVNGVPARAARTYDQENPKRTRRPKGTFPSAALMADVLEQDPYGRFEVMDFERPLLRRKKTKGRPNFPFVVSDELRQDIEHAWENDRSKKKMRRKEREEMRRQGLLGNSGVASKYGEGMTIWQIGKEFESFLGSELEEKSFPPMDKRRRKMVHEIAAEFNIKTKSVGSGDSRYTKLIRTKSTTRFVENRFVARARKINMGFFPRLDAQARVNRSSRPSASGANSSAVRYRDGDIVGGTAPEIGVKNKGRLLLEKMGWESGMALGSHDNKGILEPIMHVVKNTKIGLG</sequence>
<dbReference type="Pfam" id="PF01424">
    <property type="entry name" value="R3H"/>
    <property type="match status" value="1"/>
</dbReference>
<feature type="domain" description="G-patch" evidence="10">
    <location>
        <begin position="665"/>
        <end position="708"/>
    </location>
</feature>
<keyword evidence="5" id="KW-0963">Cytoplasm</keyword>
<evidence type="ECO:0000256" key="9">
    <source>
        <dbReference type="SAM" id="MobiDB-lite"/>
    </source>
</evidence>
<dbReference type="InterPro" id="IPR036867">
    <property type="entry name" value="R3H_dom_sf"/>
</dbReference>
<feature type="region of interest" description="Disordered" evidence="9">
    <location>
        <begin position="1"/>
        <end position="48"/>
    </location>
</feature>
<dbReference type="SUPFAM" id="SSF82708">
    <property type="entry name" value="R3H domain"/>
    <property type="match status" value="1"/>
</dbReference>
<dbReference type="SMART" id="SM00393">
    <property type="entry name" value="R3H"/>
    <property type="match status" value="1"/>
</dbReference>
<evidence type="ECO:0000259" key="10">
    <source>
        <dbReference type="PROSITE" id="PS50174"/>
    </source>
</evidence>
<keyword evidence="6" id="KW-0507">mRNA processing</keyword>
<evidence type="ECO:0000313" key="12">
    <source>
        <dbReference type="EMBL" id="KIW00944.1"/>
    </source>
</evidence>
<evidence type="ECO:0000256" key="4">
    <source>
        <dbReference type="ARBA" id="ARBA00018964"/>
    </source>
</evidence>
<name>A0A0D2AP97_9PEZI</name>
<evidence type="ECO:0000313" key="13">
    <source>
        <dbReference type="Proteomes" id="UP000053259"/>
    </source>
</evidence>
<keyword evidence="13" id="KW-1185">Reference proteome</keyword>